<feature type="transmembrane region" description="Helical" evidence="1">
    <location>
        <begin position="33"/>
        <end position="56"/>
    </location>
</feature>
<dbReference type="Proteomes" id="UP000321938">
    <property type="component" value="Unassembled WGS sequence"/>
</dbReference>
<reference evidence="2 3" key="1">
    <citation type="submission" date="2019-08" db="EMBL/GenBank/DDBJ databases">
        <title>Genome of Psychroserpens burtonensis ACAM 167.</title>
        <authorList>
            <person name="Bowman J.P."/>
        </authorList>
    </citation>
    <scope>NUCLEOTIDE SEQUENCE [LARGE SCALE GENOMIC DNA]</scope>
    <source>
        <strain evidence="2 3">ACAM 167</strain>
    </source>
</reference>
<comment type="caution">
    <text evidence="2">The sequence shown here is derived from an EMBL/GenBank/DDBJ whole genome shotgun (WGS) entry which is preliminary data.</text>
</comment>
<evidence type="ECO:0000313" key="2">
    <source>
        <dbReference type="EMBL" id="TXE17848.1"/>
    </source>
</evidence>
<dbReference type="STRING" id="1123037.GCA_000425305_00240"/>
<protein>
    <recommendedName>
        <fullName evidence="4">Magnesium citrate secondary transporter</fullName>
    </recommendedName>
</protein>
<sequence length="117" mass="13573">MKILKNSIVLALCLAALLVYLASWLPIKLPSWVVFYLNDLLCMPIVLSVCLAMVRLYKKANNLYAPITIVYGLTFFYTVYFEWVLPQINERYTGDLIDVCLYFVGATLFLVFQKRLF</sequence>
<accession>A0A5C7BBX9</accession>
<dbReference type="OrthoDB" id="1447802at2"/>
<evidence type="ECO:0000313" key="3">
    <source>
        <dbReference type="Proteomes" id="UP000321938"/>
    </source>
</evidence>
<organism evidence="2 3">
    <name type="scientific">Psychroserpens burtonensis</name>
    <dbReference type="NCBI Taxonomy" id="49278"/>
    <lineage>
        <taxon>Bacteria</taxon>
        <taxon>Pseudomonadati</taxon>
        <taxon>Bacteroidota</taxon>
        <taxon>Flavobacteriia</taxon>
        <taxon>Flavobacteriales</taxon>
        <taxon>Flavobacteriaceae</taxon>
        <taxon>Psychroserpens</taxon>
    </lineage>
</organism>
<keyword evidence="3" id="KW-1185">Reference proteome</keyword>
<feature type="transmembrane region" description="Helical" evidence="1">
    <location>
        <begin position="92"/>
        <end position="112"/>
    </location>
</feature>
<keyword evidence="1" id="KW-0472">Membrane</keyword>
<keyword evidence="1" id="KW-1133">Transmembrane helix</keyword>
<dbReference type="EMBL" id="VOSB01000010">
    <property type="protein sequence ID" value="TXE17848.1"/>
    <property type="molecule type" value="Genomic_DNA"/>
</dbReference>
<dbReference type="RefSeq" id="WP_028870729.1">
    <property type="nucleotide sequence ID" value="NZ_VOSB01000010.1"/>
</dbReference>
<evidence type="ECO:0000256" key="1">
    <source>
        <dbReference type="SAM" id="Phobius"/>
    </source>
</evidence>
<dbReference type="AlphaFoldDB" id="A0A5C7BBX9"/>
<gene>
    <name evidence="2" type="ORF">ES692_08085</name>
</gene>
<feature type="transmembrane region" description="Helical" evidence="1">
    <location>
        <begin position="63"/>
        <end position="80"/>
    </location>
</feature>
<name>A0A5C7BBX9_9FLAO</name>
<keyword evidence="1" id="KW-0812">Transmembrane</keyword>
<proteinExistence type="predicted"/>
<evidence type="ECO:0008006" key="4">
    <source>
        <dbReference type="Google" id="ProtNLM"/>
    </source>
</evidence>